<evidence type="ECO:0000256" key="2">
    <source>
        <dbReference type="SAM" id="Phobius"/>
    </source>
</evidence>
<feature type="transmembrane region" description="Helical" evidence="2">
    <location>
        <begin position="384"/>
        <end position="407"/>
    </location>
</feature>
<name>A0AAN8I4Q1_9EURO</name>
<evidence type="ECO:0000256" key="1">
    <source>
        <dbReference type="SAM" id="MobiDB-lite"/>
    </source>
</evidence>
<reference evidence="3 4" key="1">
    <citation type="submission" date="2022-12" db="EMBL/GenBank/DDBJ databases">
        <title>Genomic features and morphological characterization of a novel Knufia sp. strain isolated from spacecraft assembly facility.</title>
        <authorList>
            <person name="Teixeira M."/>
            <person name="Chander A.M."/>
            <person name="Stajich J.E."/>
            <person name="Venkateswaran K."/>
        </authorList>
    </citation>
    <scope>NUCLEOTIDE SEQUENCE [LARGE SCALE GENOMIC DNA]</scope>
    <source>
        <strain evidence="3 4">FJI-L2-BK-P2</strain>
    </source>
</reference>
<feature type="transmembrane region" description="Helical" evidence="2">
    <location>
        <begin position="112"/>
        <end position="130"/>
    </location>
</feature>
<keyword evidence="2" id="KW-0472">Membrane</keyword>
<evidence type="ECO:0000313" key="4">
    <source>
        <dbReference type="Proteomes" id="UP001316803"/>
    </source>
</evidence>
<sequence>MSDEQDEARDIVPNATQTGRATSPPVAGLRQRPFGRASTFAESAPRFARRGSSIVSESLSESRRTLTDDLFLPRVSGEHDTNLETSNWHSLPLGLALFPALGGLFFNNGSAFVTDISLLGLAALFLNWALRDWYLSAQAVVSESESHQIGAAIEEESVDLDADHSPSPKAKRDGDVLSERALKAQHELRVHELLALLACFAFPALGAWLLHAIRSQLSSRSESLISNYNLTIFLLASEVRPLSHLIKLVQRRTLFLQRTISVVADKKHADQLDPKVAEMARRIEELEAHVSDSVMIHTKSEPGTSSQADELIARASTQANAELRKSFQPELDALNRAMRRYEKRTMTSAIQVETRLQDLEAKIQDVVILAAATQRHADKQHGKYAPILLNWVSACVVVPMQYMIYILTLPQRLLMAVTSWVKVKLGFAASNPKPANGKAVSRTGQKRRSSKERVKV</sequence>
<feature type="transmembrane region" description="Helical" evidence="2">
    <location>
        <begin position="193"/>
        <end position="213"/>
    </location>
</feature>
<gene>
    <name evidence="3" type="ORF">OHC33_004099</name>
</gene>
<protein>
    <submittedName>
        <fullName evidence="3">Uncharacterized protein</fullName>
    </submittedName>
</protein>
<keyword evidence="2" id="KW-0812">Transmembrane</keyword>
<organism evidence="3 4">
    <name type="scientific">Knufia fluminis</name>
    <dbReference type="NCBI Taxonomy" id="191047"/>
    <lineage>
        <taxon>Eukaryota</taxon>
        <taxon>Fungi</taxon>
        <taxon>Dikarya</taxon>
        <taxon>Ascomycota</taxon>
        <taxon>Pezizomycotina</taxon>
        <taxon>Eurotiomycetes</taxon>
        <taxon>Chaetothyriomycetidae</taxon>
        <taxon>Chaetothyriales</taxon>
        <taxon>Trichomeriaceae</taxon>
        <taxon>Knufia</taxon>
    </lineage>
</organism>
<dbReference type="EMBL" id="JAKLMC020000008">
    <property type="protein sequence ID" value="KAK5954377.1"/>
    <property type="molecule type" value="Genomic_DNA"/>
</dbReference>
<proteinExistence type="predicted"/>
<evidence type="ECO:0000313" key="3">
    <source>
        <dbReference type="EMBL" id="KAK5954377.1"/>
    </source>
</evidence>
<keyword evidence="2" id="KW-1133">Transmembrane helix</keyword>
<feature type="region of interest" description="Disordered" evidence="1">
    <location>
        <begin position="433"/>
        <end position="456"/>
    </location>
</feature>
<dbReference type="Proteomes" id="UP001316803">
    <property type="component" value="Unassembled WGS sequence"/>
</dbReference>
<feature type="region of interest" description="Disordered" evidence="1">
    <location>
        <begin position="1"/>
        <end position="33"/>
    </location>
</feature>
<dbReference type="AlphaFoldDB" id="A0AAN8I4Q1"/>
<dbReference type="PANTHER" id="PTHR42032:SF1">
    <property type="entry name" value="YALI0E30679P"/>
    <property type="match status" value="1"/>
</dbReference>
<dbReference type="PANTHER" id="PTHR42032">
    <property type="entry name" value="YALI0E30679P"/>
    <property type="match status" value="1"/>
</dbReference>
<comment type="caution">
    <text evidence="3">The sequence shown here is derived from an EMBL/GenBank/DDBJ whole genome shotgun (WGS) entry which is preliminary data.</text>
</comment>
<accession>A0AAN8I4Q1</accession>
<keyword evidence="4" id="KW-1185">Reference proteome</keyword>